<feature type="region of interest" description="Disordered" evidence="1">
    <location>
        <begin position="44"/>
        <end position="82"/>
    </location>
</feature>
<reference evidence="2" key="1">
    <citation type="journal article" date="2002" name="Nature">
        <title>The genome sequence and structure of rice chromosome 1.</title>
        <authorList>
            <person name="Sasaki T."/>
            <person name="Matsumoto T."/>
            <person name="Yamamoto K."/>
            <person name="Sakata K."/>
            <person name="Baba T."/>
            <person name="Katayose Y."/>
            <person name="Wu J."/>
            <person name="Niimura Y."/>
            <person name="Cheng Z."/>
            <person name="Nagamura Y."/>
            <person name="Antonio B.A."/>
            <person name="Kanamori H."/>
            <person name="Hosokawa S."/>
            <person name="Masukawa M."/>
            <person name="Arikawa K."/>
            <person name="Chiden Y."/>
            <person name="Hayashi M."/>
            <person name="Okamoto M."/>
            <person name="Ando T."/>
            <person name="Aoki H."/>
            <person name="Arita K."/>
            <person name="Hamada M."/>
            <person name="Harada C."/>
            <person name="Hijishita S."/>
            <person name="Honda M."/>
            <person name="Ichikawa Y."/>
            <person name="Idonuma A."/>
            <person name="Iijima M."/>
            <person name="Ikeda M."/>
            <person name="Ikeno M."/>
            <person name="Itoh S."/>
            <person name="Itoh T."/>
            <person name="Itoh Y."/>
            <person name="Itoh Y."/>
            <person name="Iwabuchi A."/>
            <person name="Kamiya K."/>
            <person name="Karasawa W."/>
            <person name="Katagiri S."/>
            <person name="Kikuta A."/>
            <person name="Kobayashi N."/>
            <person name="Kono I."/>
            <person name="Machita K."/>
            <person name="Maehara T."/>
            <person name="Mizuno H."/>
            <person name="Mizubayashi T."/>
            <person name="Mukai Y."/>
            <person name="Nagasaki H."/>
            <person name="Nakashima M."/>
            <person name="Nakama Y."/>
            <person name="Nakamichi Y."/>
            <person name="Nakamura M."/>
            <person name="Namiki N."/>
            <person name="Negishi M."/>
            <person name="Ohta I."/>
            <person name="Ono N."/>
            <person name="Saji S."/>
            <person name="Sakai K."/>
            <person name="Shibata M."/>
            <person name="Shimokawa T."/>
            <person name="Shomura A."/>
            <person name="Song J."/>
            <person name="Takazaki Y."/>
            <person name="Terasawa K."/>
            <person name="Tsuji K."/>
            <person name="Waki K."/>
            <person name="Yamagata H."/>
            <person name="Yamane H."/>
            <person name="Yoshiki S."/>
            <person name="Yoshihara R."/>
            <person name="Yukawa K."/>
            <person name="Zhong H."/>
            <person name="Iwama H."/>
            <person name="Endo T."/>
            <person name="Ito H."/>
            <person name="Hahn J.H."/>
            <person name="Kim H.I."/>
            <person name="Eun M.Y."/>
            <person name="Yano M."/>
            <person name="Jiang J."/>
            <person name="Gojobori T."/>
        </authorList>
    </citation>
    <scope>NUCLEOTIDE SEQUENCE [LARGE SCALE GENOMIC DNA]</scope>
</reference>
<gene>
    <name evidence="2" type="primary">B1129G05.19</name>
</gene>
<proteinExistence type="predicted"/>
<evidence type="ECO:0000313" key="2">
    <source>
        <dbReference type="EMBL" id="BAD45099.1"/>
    </source>
</evidence>
<name>Q657B1_ORYSJ</name>
<protein>
    <submittedName>
        <fullName evidence="2">Uncharacterized protein B1129G05.19</fullName>
    </submittedName>
</protein>
<organism evidence="2">
    <name type="scientific">Oryza sativa subsp. japonica</name>
    <name type="common">Rice</name>
    <dbReference type="NCBI Taxonomy" id="39947"/>
    <lineage>
        <taxon>Eukaryota</taxon>
        <taxon>Viridiplantae</taxon>
        <taxon>Streptophyta</taxon>
        <taxon>Embryophyta</taxon>
        <taxon>Tracheophyta</taxon>
        <taxon>Spermatophyta</taxon>
        <taxon>Magnoliopsida</taxon>
        <taxon>Liliopsida</taxon>
        <taxon>Poales</taxon>
        <taxon>Poaceae</taxon>
        <taxon>BOP clade</taxon>
        <taxon>Oryzoideae</taxon>
        <taxon>Oryzeae</taxon>
        <taxon>Oryzinae</taxon>
        <taxon>Oryza</taxon>
        <taxon>Oryza sativa</taxon>
    </lineage>
</organism>
<dbReference type="AlphaFoldDB" id="Q657B1"/>
<evidence type="ECO:0000256" key="1">
    <source>
        <dbReference type="SAM" id="MobiDB-lite"/>
    </source>
</evidence>
<accession>Q657B1</accession>
<sequence length="82" mass="9421">MIFFKKCGQGANYEPEYKQSLHQDKDMLLPILQSQFLNLETLKTHQHGEEEKLRIQQQGPLKTGSSDPQGKQEHNKIGRTNG</sequence>
<feature type="compositionally biased region" description="Polar residues" evidence="1">
    <location>
        <begin position="55"/>
        <end position="69"/>
    </location>
</feature>
<feature type="compositionally biased region" description="Basic and acidic residues" evidence="1">
    <location>
        <begin position="44"/>
        <end position="54"/>
    </location>
</feature>
<dbReference type="EMBL" id="AP003308">
    <property type="protein sequence ID" value="BAD45099.1"/>
    <property type="molecule type" value="Genomic_DNA"/>
</dbReference>
<dbReference type="Proteomes" id="UP000817658">
    <property type="component" value="Chromosome 1"/>
</dbReference>